<evidence type="ECO:0000259" key="3">
    <source>
        <dbReference type="PROSITE" id="PS50801"/>
    </source>
</evidence>
<comment type="similarity">
    <text evidence="1 2">Belongs to the anti-sigma-factor antagonist family.</text>
</comment>
<dbReference type="SUPFAM" id="SSF52091">
    <property type="entry name" value="SpoIIaa-like"/>
    <property type="match status" value="1"/>
</dbReference>
<evidence type="ECO:0000313" key="4">
    <source>
        <dbReference type="EMBL" id="KUN35491.1"/>
    </source>
</evidence>
<name>A0A101QSU1_9ACTN</name>
<reference evidence="4 5" key="1">
    <citation type="submission" date="2015-10" db="EMBL/GenBank/DDBJ databases">
        <title>Draft genome sequence of Streptomyces longwoodensis DSM 41677, type strain for the species Streptomyces longwoodensis.</title>
        <authorList>
            <person name="Ruckert C."/>
            <person name="Winkler A."/>
            <person name="Kalinowski J."/>
            <person name="Kampfer P."/>
            <person name="Glaeser S."/>
        </authorList>
    </citation>
    <scope>NUCLEOTIDE SEQUENCE [LARGE SCALE GENOMIC DNA]</scope>
    <source>
        <strain evidence="4 5">DSM 41677</strain>
    </source>
</reference>
<dbReference type="PROSITE" id="PS50801">
    <property type="entry name" value="STAS"/>
    <property type="match status" value="1"/>
</dbReference>
<evidence type="ECO:0000256" key="2">
    <source>
        <dbReference type="RuleBase" id="RU003749"/>
    </source>
</evidence>
<dbReference type="PANTHER" id="PTHR33495">
    <property type="entry name" value="ANTI-SIGMA FACTOR ANTAGONIST TM_1081-RELATED-RELATED"/>
    <property type="match status" value="1"/>
</dbReference>
<evidence type="ECO:0000313" key="5">
    <source>
        <dbReference type="Proteomes" id="UP000053271"/>
    </source>
</evidence>
<comment type="caution">
    <text evidence="4">The sequence shown here is derived from an EMBL/GenBank/DDBJ whole genome shotgun (WGS) entry which is preliminary data.</text>
</comment>
<dbReference type="PANTHER" id="PTHR33495:SF2">
    <property type="entry name" value="ANTI-SIGMA FACTOR ANTAGONIST TM_1081-RELATED"/>
    <property type="match status" value="1"/>
</dbReference>
<dbReference type="Gene3D" id="3.30.750.24">
    <property type="entry name" value="STAS domain"/>
    <property type="match status" value="1"/>
</dbReference>
<evidence type="ECO:0000256" key="1">
    <source>
        <dbReference type="ARBA" id="ARBA00009013"/>
    </source>
</evidence>
<dbReference type="CDD" id="cd07043">
    <property type="entry name" value="STAS_anti-anti-sigma_factors"/>
    <property type="match status" value="1"/>
</dbReference>
<accession>A0A101QSU1</accession>
<feature type="domain" description="STAS" evidence="3">
    <location>
        <begin position="9"/>
        <end position="118"/>
    </location>
</feature>
<dbReference type="EMBL" id="LMWS01000032">
    <property type="protein sequence ID" value="KUN35491.1"/>
    <property type="molecule type" value="Genomic_DNA"/>
</dbReference>
<dbReference type="AlphaFoldDB" id="A0A101QSU1"/>
<organism evidence="4 5">
    <name type="scientific">Streptomyces longwoodensis</name>
    <dbReference type="NCBI Taxonomy" id="68231"/>
    <lineage>
        <taxon>Bacteria</taxon>
        <taxon>Bacillati</taxon>
        <taxon>Actinomycetota</taxon>
        <taxon>Actinomycetes</taxon>
        <taxon>Kitasatosporales</taxon>
        <taxon>Streptomycetaceae</taxon>
        <taxon>Streptomyces</taxon>
    </lineage>
</organism>
<dbReference type="GeneID" id="91427941"/>
<dbReference type="Proteomes" id="UP000053271">
    <property type="component" value="Unassembled WGS sequence"/>
</dbReference>
<dbReference type="InterPro" id="IPR036513">
    <property type="entry name" value="STAS_dom_sf"/>
</dbReference>
<keyword evidence="5" id="KW-1185">Reference proteome</keyword>
<dbReference type="Pfam" id="PF01740">
    <property type="entry name" value="STAS"/>
    <property type="match status" value="1"/>
</dbReference>
<gene>
    <name evidence="4" type="ORF">AQJ30_25540</name>
</gene>
<dbReference type="NCBIfam" id="TIGR00377">
    <property type="entry name" value="ant_ant_sig"/>
    <property type="match status" value="1"/>
</dbReference>
<proteinExistence type="inferred from homology"/>
<sequence>MTETERTLTITQQSDPRGALVVRVDGELDHHTAPELRHALAEMSFGADTPVIMDLSGLEYCDSTGLTVLITSYHLATSAGTTLSIVGLNPDLTRVFKIAGIDLVIPLHASVDEVLEPTQA</sequence>
<protein>
    <recommendedName>
        <fullName evidence="2">Anti-sigma factor antagonist</fullName>
    </recommendedName>
</protein>
<dbReference type="InterPro" id="IPR002645">
    <property type="entry name" value="STAS_dom"/>
</dbReference>
<dbReference type="STRING" id="68231.AQJ30_25540"/>
<dbReference type="GO" id="GO:0043856">
    <property type="term" value="F:anti-sigma factor antagonist activity"/>
    <property type="evidence" value="ECO:0007669"/>
    <property type="project" value="InterPro"/>
</dbReference>
<dbReference type="RefSeq" id="WP_067238457.1">
    <property type="nucleotide sequence ID" value="NZ_JBIBWU010000001.1"/>
</dbReference>
<dbReference type="InterPro" id="IPR003658">
    <property type="entry name" value="Anti-sigma_ant"/>
</dbReference>